<proteinExistence type="predicted"/>
<name>A0A7J6TIU4_PEROL</name>
<dbReference type="InterPro" id="IPR016024">
    <property type="entry name" value="ARM-type_fold"/>
</dbReference>
<dbReference type="SUPFAM" id="SSF48371">
    <property type="entry name" value="ARM repeat"/>
    <property type="match status" value="1"/>
</dbReference>
<feature type="compositionally biased region" description="Polar residues" evidence="2">
    <location>
        <begin position="1535"/>
        <end position="1549"/>
    </location>
</feature>
<reference evidence="4 5" key="1">
    <citation type="submission" date="2020-04" db="EMBL/GenBank/DDBJ databases">
        <title>Perkinsus olseni comparative genomics.</title>
        <authorList>
            <person name="Bogema D.R."/>
        </authorList>
    </citation>
    <scope>NUCLEOTIDE SEQUENCE [LARGE SCALE GENOMIC DNA]</scope>
    <source>
        <strain evidence="4">ATCC PRA-205</strain>
    </source>
</reference>
<sequence length="2001" mass="214813">MLRQLLLRHDRPLWARSAVLETFKKILQSDDSSSGFLNTLFLGSSSSSALSSSPLDDTVAASDDGSSSSPAAASTGRDVLIDPKSNRFVELVNSLSHVLHHFWFASVPTQLDTSDGTMRMSTLYDADPAQAATGSDLLALGVAHVFAGDGGVSLLDCLADSEPPTSVNPSFGAALAAETMLLLVEHIQSFDMLACSWAPLLSSLSLLLSVRLPQRHSEGGGEAVRHVDDEEAFDVFLQSILNALERLLLECAKFPQLSSGRDSCLEALAKESLPRKGAQELDSHTATCAKGLLNICHRSGERLSVPGWTLALRTFETLYLRFINPQQQQFGATISDSGLECQVLAVSMDSLFSTPPDADGSFVDMVDALVHRDTCWALERLAMALASADSRRLDLVLDTIVSPALEKSRHPEEAAVCAGKVLLGHINHQGCCPRSLIAPLKSFTTSAPETVVLILKDLMVRSPVATELDAEGWISLSELIRDLCDVPTAVGASRTSSTGKRSSQLMTNQLHSSVYSTLEALVMDCIDVLPNASVALITDGLQRLSTNSVINTSLKALALLWNVSDALLRRMSGQDGGVSDHSRRHYSVGSTTTDGTPAASAVQPVIFDPQESGRLWFDLLTKFQSVSLDPRPSVRHCAIRTMVSMLTAACGCPGVDAPSAVGLICDTLSEVVQASTAPSTVDVPPEDSSGRGSSQGLIVHHSRDSVQKQWNETCVLVLEGSVSVIGKYHSCMTPQELDNPTAEILTFIRSHLDGKDGEVHDACANALVELLRLGADEEDGKLWSNGWQLVAYVADTLVEELVLSEETSVSLPLSLAELVKDPQCLAAFRSDDVIVLALLVMATITRPSTYLQSALPFKDFWVPTTLSDTNQQRGRSISVDDGVSAGLHEVASQGRCAQLLWGKAESSPSQEARYRRLPETVKSPVVEARVLGDCSDECHQPTATEAVVFSRTTQRLPHKFMELWSVLDLLATSDLPDASLEVLVQLLCNGFLDVNYCLRDSLTAALAVRAGSTCELIATKLAPASKMKSAVLMYVTSAALDLMRTYYAGGTGGGQSWKASGLWELAAEMLSTVLDQLNTLGDITDDQRSFCSDGVEEVCKYLPSVLQLHYRYCQPPRGVSTPADGKKEDNNKPDWATVSAVAVLIALCRSNFANPTTVVGLTSKLCEARTRGSGDLGRCALRVLFAVATPHGMLWSLEDARARSIMIADRWVGHLYSGDGRSAAAASASPASADGEVRDAGKDIGPPLRRLATSELCRRVCCTLSQYAEDEASTSDKPMARPRTDQVLFLLGRLCDAAGEQLLLATLPALSKLVANTREEEVRRAASEVMLSLADVLGSKAAYDRLVGADFVVDTPTAMSHPSNPSAGDGGGGGDCHPAAIPAAPTIENYMRGSDWRGKWRKAAATVHIEPRKPFASHSQHGGVAAERPNSGGPVIIDWRKSVAPGTTPPKRPRPWSGEPQWHSNHAKGHHGKGHHHQGPWEGDWQQQQQQQDSGWNQGGEPWQGDRNREGGRWWNWEANPAGPGGTWHEDSGSEEQQWSVNDGWNQQDQYHRGGQDGWGGEGPWQEGKWQAADQQQQQPVEQQGGAPPLGGDVKTQHDASQEQGSEEPSTKKARSASKSPDGRPGSTTFVNALRKLFQAKNAAAAKAPAKSAITSTDNNNPALWEEGKAPEKPLGGGALTALLSKQATMSAAKAPSPVPSPGSPSNGQSDTELRKNVLTRLLASENAGELLQDPKVVEMLLQVASQLDETGLSDLQKSVVKIITKLQSSSSPTAAASTLPPDQLAKRGACVERLKAILEGLRGLFLERQEKRISQASRTAAATAKLSSSTSSHSHLASLLSGVSAQNQPIYDHKVWTGHVQRSGVNKAKVNLYATLPVNSLTTALVAQLGNELNLKLRVPDTEVLHQRQNHADSSALLLMKADSAADQAELNAQIAYFNGRSRSGVAKFERDGEHYAVFMIPPGQLAEKLIGSDNYKRCNPDDMATVCMITKSDTSTATH</sequence>
<dbReference type="InterPro" id="IPR021133">
    <property type="entry name" value="HEAT_type_2"/>
</dbReference>
<feature type="compositionally biased region" description="Basic residues" evidence="2">
    <location>
        <begin position="1465"/>
        <end position="1478"/>
    </location>
</feature>
<feature type="repeat" description="HEAT" evidence="1">
    <location>
        <begin position="1306"/>
        <end position="1345"/>
    </location>
</feature>
<feature type="region of interest" description="Disordered" evidence="2">
    <location>
        <begin position="1646"/>
        <end position="1712"/>
    </location>
</feature>
<organism evidence="4 5">
    <name type="scientific">Perkinsus olseni</name>
    <name type="common">Perkinsus atlanticus</name>
    <dbReference type="NCBI Taxonomy" id="32597"/>
    <lineage>
        <taxon>Eukaryota</taxon>
        <taxon>Sar</taxon>
        <taxon>Alveolata</taxon>
        <taxon>Perkinsozoa</taxon>
        <taxon>Perkinsea</taxon>
        <taxon>Perkinsida</taxon>
        <taxon>Perkinsidae</taxon>
        <taxon>Perkinsus</taxon>
    </lineage>
</organism>
<evidence type="ECO:0000256" key="2">
    <source>
        <dbReference type="SAM" id="MobiDB-lite"/>
    </source>
</evidence>
<protein>
    <submittedName>
        <fullName evidence="4">Endocytosis and vacuole integrity protein</fullName>
    </submittedName>
</protein>
<dbReference type="EMBL" id="JABANM010007394">
    <property type="protein sequence ID" value="KAF4744336.1"/>
    <property type="molecule type" value="Genomic_DNA"/>
</dbReference>
<dbReference type="InterPro" id="IPR032817">
    <property type="entry name" value="Mon2_C"/>
</dbReference>
<feature type="compositionally biased region" description="Low complexity" evidence="2">
    <location>
        <begin position="47"/>
        <end position="74"/>
    </location>
</feature>
<feature type="compositionally biased region" description="Low complexity" evidence="2">
    <location>
        <begin position="1564"/>
        <end position="1587"/>
    </location>
</feature>
<comment type="caution">
    <text evidence="4">The sequence shown here is derived from an EMBL/GenBank/DDBJ whole genome shotgun (WGS) entry which is preliminary data.</text>
</comment>
<dbReference type="Pfam" id="PF16206">
    <property type="entry name" value="Mon2_C"/>
    <property type="match status" value="1"/>
</dbReference>
<dbReference type="PROSITE" id="PS50077">
    <property type="entry name" value="HEAT_REPEAT"/>
    <property type="match status" value="1"/>
</dbReference>
<accession>A0A7J6TIU4</accession>
<dbReference type="Proteomes" id="UP000574390">
    <property type="component" value="Unassembled WGS sequence"/>
</dbReference>
<feature type="domain" description="Mon2 C-terminal" evidence="3">
    <location>
        <begin position="524"/>
        <end position="779"/>
    </location>
</feature>
<feature type="region of interest" description="Disordered" evidence="2">
    <location>
        <begin position="1411"/>
        <end position="1633"/>
    </location>
</feature>
<evidence type="ECO:0000256" key="1">
    <source>
        <dbReference type="PROSITE-ProRule" id="PRU00103"/>
    </source>
</evidence>
<feature type="region of interest" description="Disordered" evidence="2">
    <location>
        <begin position="675"/>
        <end position="697"/>
    </location>
</feature>
<evidence type="ECO:0000313" key="5">
    <source>
        <dbReference type="Proteomes" id="UP000574390"/>
    </source>
</evidence>
<gene>
    <name evidence="4" type="primary">MON2_2</name>
    <name evidence="4" type="ORF">FOZ62_011742</name>
</gene>
<evidence type="ECO:0000259" key="3">
    <source>
        <dbReference type="Pfam" id="PF16206"/>
    </source>
</evidence>
<feature type="compositionally biased region" description="Low complexity" evidence="2">
    <location>
        <begin position="1480"/>
        <end position="1500"/>
    </location>
</feature>
<feature type="region of interest" description="Disordered" evidence="2">
    <location>
        <begin position="578"/>
        <end position="597"/>
    </location>
</feature>
<feature type="region of interest" description="Disordered" evidence="2">
    <location>
        <begin position="47"/>
        <end position="76"/>
    </location>
</feature>
<evidence type="ECO:0000313" key="4">
    <source>
        <dbReference type="EMBL" id="KAF4744336.1"/>
    </source>
</evidence>